<protein>
    <recommendedName>
        <fullName evidence="4">TraB/GumN family protein</fullName>
    </recommendedName>
</protein>
<gene>
    <name evidence="2" type="ORF">K7C98_31325</name>
</gene>
<reference evidence="2" key="1">
    <citation type="submission" date="2021-08" db="EMBL/GenBank/DDBJ databases">
        <authorList>
            <person name="Stevens D.C."/>
        </authorList>
    </citation>
    <scope>NUCLEOTIDE SEQUENCE</scope>
    <source>
        <strain evidence="2">DSM 53165</strain>
    </source>
</reference>
<evidence type="ECO:0000256" key="1">
    <source>
        <dbReference type="SAM" id="SignalP"/>
    </source>
</evidence>
<evidence type="ECO:0000313" key="3">
    <source>
        <dbReference type="Proteomes" id="UP001139031"/>
    </source>
</evidence>
<evidence type="ECO:0000313" key="2">
    <source>
        <dbReference type="EMBL" id="MBZ5713744.1"/>
    </source>
</evidence>
<sequence>MLLLRRSLLALLALAACRRGRLLSFAEYAALEHDTPYVLRFARGRGALLFFGTAHTFDPADRQVAEIEARWLDFGPTLAFNEGGDPPAEATVAAAVSQYGESGLLRFLARRDAVPIASIEPPLREQVRALRASGFADEQIKLFFVLRQVPQHRERTGAAMDAARLAEVLRYFSEATEIAGPATPDELAAACARLLPALRHWSEVPQAWFDPVFTRPPAFTNVLSARTSELRDAWVVDLLTAQVRRGERVFAVMGASHVVVQEPALRARLGRPQRLA</sequence>
<dbReference type="PROSITE" id="PS51257">
    <property type="entry name" value="PROKAR_LIPOPROTEIN"/>
    <property type="match status" value="1"/>
</dbReference>
<keyword evidence="3" id="KW-1185">Reference proteome</keyword>
<evidence type="ECO:0008006" key="4">
    <source>
        <dbReference type="Google" id="ProtNLM"/>
    </source>
</evidence>
<feature type="chain" id="PRO_5046036988" description="TraB/GumN family protein" evidence="1">
    <location>
        <begin position="16"/>
        <end position="276"/>
    </location>
</feature>
<name>A0ABS7TZP2_9BACT</name>
<dbReference type="Proteomes" id="UP001139031">
    <property type="component" value="Unassembled WGS sequence"/>
</dbReference>
<dbReference type="EMBL" id="JAIRAU010000043">
    <property type="protein sequence ID" value="MBZ5713744.1"/>
    <property type="molecule type" value="Genomic_DNA"/>
</dbReference>
<proteinExistence type="predicted"/>
<dbReference type="RefSeq" id="WP_224195477.1">
    <property type="nucleotide sequence ID" value="NZ_JAIRAU010000043.1"/>
</dbReference>
<organism evidence="2 3">
    <name type="scientific">Nannocystis pusilla</name>
    <dbReference type="NCBI Taxonomy" id="889268"/>
    <lineage>
        <taxon>Bacteria</taxon>
        <taxon>Pseudomonadati</taxon>
        <taxon>Myxococcota</taxon>
        <taxon>Polyangia</taxon>
        <taxon>Nannocystales</taxon>
        <taxon>Nannocystaceae</taxon>
        <taxon>Nannocystis</taxon>
    </lineage>
</organism>
<comment type="caution">
    <text evidence="2">The sequence shown here is derived from an EMBL/GenBank/DDBJ whole genome shotgun (WGS) entry which is preliminary data.</text>
</comment>
<accession>A0ABS7TZP2</accession>
<keyword evidence="1" id="KW-0732">Signal</keyword>
<feature type="signal peptide" evidence="1">
    <location>
        <begin position="1"/>
        <end position="15"/>
    </location>
</feature>